<dbReference type="InterPro" id="IPR002797">
    <property type="entry name" value="Polysacc_synth"/>
</dbReference>
<dbReference type="RefSeq" id="WP_073272395.1">
    <property type="nucleotide sequence ID" value="NZ_FRAC01000006.1"/>
</dbReference>
<feature type="transmembrane region" description="Helical" evidence="6">
    <location>
        <begin position="126"/>
        <end position="148"/>
    </location>
</feature>
<comment type="subcellular location">
    <subcellularLocation>
        <location evidence="1">Cell membrane</location>
        <topology evidence="1">Multi-pass membrane protein</topology>
    </subcellularLocation>
</comment>
<dbReference type="PANTHER" id="PTHR30250">
    <property type="entry name" value="PST FAMILY PREDICTED COLANIC ACID TRANSPORTER"/>
    <property type="match status" value="1"/>
</dbReference>
<dbReference type="InterPro" id="IPR024923">
    <property type="entry name" value="PG_synth_SpoVB"/>
</dbReference>
<feature type="transmembrane region" description="Helical" evidence="6">
    <location>
        <begin position="461"/>
        <end position="480"/>
    </location>
</feature>
<dbReference type="EMBL" id="FRAC01000006">
    <property type="protein sequence ID" value="SHJ56375.1"/>
    <property type="molecule type" value="Genomic_DNA"/>
</dbReference>
<keyword evidence="4 6" id="KW-1133">Transmembrane helix</keyword>
<dbReference type="OrthoDB" id="9775950at2"/>
<dbReference type="Proteomes" id="UP000184386">
    <property type="component" value="Unassembled WGS sequence"/>
</dbReference>
<proteinExistence type="predicted"/>
<evidence type="ECO:0000256" key="6">
    <source>
        <dbReference type="SAM" id="Phobius"/>
    </source>
</evidence>
<dbReference type="GO" id="GO:0005886">
    <property type="term" value="C:plasma membrane"/>
    <property type="evidence" value="ECO:0007669"/>
    <property type="project" value="UniProtKB-SubCell"/>
</dbReference>
<feature type="transmembrane region" description="Helical" evidence="6">
    <location>
        <begin position="44"/>
        <end position="66"/>
    </location>
</feature>
<dbReference type="PANTHER" id="PTHR30250:SF21">
    <property type="entry name" value="LIPID II FLIPPASE MURJ"/>
    <property type="match status" value="1"/>
</dbReference>
<reference evidence="7 8" key="1">
    <citation type="submission" date="2016-11" db="EMBL/GenBank/DDBJ databases">
        <authorList>
            <person name="Jaros S."/>
            <person name="Januszkiewicz K."/>
            <person name="Wedrychowicz H."/>
        </authorList>
    </citation>
    <scope>NUCLEOTIDE SEQUENCE [LARGE SCALE GENOMIC DNA]</scope>
    <source>
        <strain evidence="7 8">DSM 15929</strain>
    </source>
</reference>
<evidence type="ECO:0000313" key="7">
    <source>
        <dbReference type="EMBL" id="SHJ56375.1"/>
    </source>
</evidence>
<evidence type="ECO:0000256" key="5">
    <source>
        <dbReference type="ARBA" id="ARBA00023136"/>
    </source>
</evidence>
<feature type="transmembrane region" description="Helical" evidence="6">
    <location>
        <begin position="368"/>
        <end position="386"/>
    </location>
</feature>
<feature type="transmembrane region" description="Helical" evidence="6">
    <location>
        <begin position="492"/>
        <end position="510"/>
    </location>
</feature>
<dbReference type="AlphaFoldDB" id="A0A1M6KBL0"/>
<feature type="transmembrane region" description="Helical" evidence="6">
    <location>
        <begin position="188"/>
        <end position="210"/>
    </location>
</feature>
<dbReference type="PIRSF" id="PIRSF038958">
    <property type="entry name" value="PG_synth_SpoVB"/>
    <property type="match status" value="1"/>
</dbReference>
<dbReference type="CDD" id="cd13124">
    <property type="entry name" value="MATE_SpoVB_like"/>
    <property type="match status" value="1"/>
</dbReference>
<feature type="transmembrane region" description="Helical" evidence="6">
    <location>
        <begin position="295"/>
        <end position="315"/>
    </location>
</feature>
<feature type="transmembrane region" description="Helical" evidence="6">
    <location>
        <begin position="429"/>
        <end position="449"/>
    </location>
</feature>
<organism evidence="7 8">
    <name type="scientific">Anaerocolumna jejuensis DSM 15929</name>
    <dbReference type="NCBI Taxonomy" id="1121322"/>
    <lineage>
        <taxon>Bacteria</taxon>
        <taxon>Bacillati</taxon>
        <taxon>Bacillota</taxon>
        <taxon>Clostridia</taxon>
        <taxon>Lachnospirales</taxon>
        <taxon>Lachnospiraceae</taxon>
        <taxon>Anaerocolumna</taxon>
    </lineage>
</organism>
<feature type="transmembrane region" description="Helical" evidence="6">
    <location>
        <begin position="398"/>
        <end position="423"/>
    </location>
</feature>
<sequence>MSKSKSNLIKGTLILTLAGFLTRIVGFFYRIFLSNAMGAEALGVYQLVFPIYSICFTIFASGIQTAISTLVANELGKQRYTGIMKVLRNGGLISVSLALLLSFFTYRYSSFLAVHILREPTTASSLRILAICFPFCGITSCINGYYYGLKKAGIPATTQLLEQVIRVLAVYFIAASAGGGSLKVTCDLAVLGIVFGEIASQLYNVGSMFLNKTSRNIRNLSSSFEALKSSGPMSMNTKGDGLTRSLVKMSIPLTANRLLISILHSIEAILIPAMLKKYGLSSEEALSIFGVLSGMSLPFILFPSAITNSLSVLLLPTISEAQSAGQNSLIERTSAITIKYSLLIGILSTGIFITFGKEMGNLVYHNSLSGDFLVILAWLCPFLYITTTLNSIINGLGLVHLTFAGTVLGLIVRIVIIIALVPMQGINGYLLSLLVSQLIMTIFGAILVIKYIHPPFQAMEVIAKPGIIVALCSFLIHQFYLQLPAASQSLKSVLLLCVLILCASILLMYMTKIINSEDFK</sequence>
<keyword evidence="8" id="KW-1185">Reference proteome</keyword>
<name>A0A1M6KBL0_9FIRM</name>
<evidence type="ECO:0000256" key="2">
    <source>
        <dbReference type="ARBA" id="ARBA00022475"/>
    </source>
</evidence>
<dbReference type="Pfam" id="PF01943">
    <property type="entry name" value="Polysacc_synt"/>
    <property type="match status" value="1"/>
</dbReference>
<keyword evidence="3 6" id="KW-0812">Transmembrane</keyword>
<feature type="transmembrane region" description="Helical" evidence="6">
    <location>
        <begin position="160"/>
        <end position="182"/>
    </location>
</feature>
<feature type="transmembrane region" description="Helical" evidence="6">
    <location>
        <begin position="336"/>
        <end position="356"/>
    </location>
</feature>
<evidence type="ECO:0000256" key="1">
    <source>
        <dbReference type="ARBA" id="ARBA00004651"/>
    </source>
</evidence>
<protein>
    <submittedName>
        <fullName evidence="7">Stage V sporulation protein B</fullName>
    </submittedName>
</protein>
<accession>A0A1M6KBL0</accession>
<feature type="transmembrane region" description="Helical" evidence="6">
    <location>
        <begin position="12"/>
        <end position="32"/>
    </location>
</feature>
<keyword evidence="5 6" id="KW-0472">Membrane</keyword>
<evidence type="ECO:0000256" key="4">
    <source>
        <dbReference type="ARBA" id="ARBA00022989"/>
    </source>
</evidence>
<evidence type="ECO:0000313" key="8">
    <source>
        <dbReference type="Proteomes" id="UP000184386"/>
    </source>
</evidence>
<dbReference type="STRING" id="1121322.SAMN02745136_00394"/>
<dbReference type="InterPro" id="IPR050833">
    <property type="entry name" value="Poly_Biosynth_Transport"/>
</dbReference>
<gene>
    <name evidence="7" type="ORF">SAMN02745136_00394</name>
</gene>
<feature type="transmembrane region" description="Helical" evidence="6">
    <location>
        <begin position="86"/>
        <end position="106"/>
    </location>
</feature>
<keyword evidence="2" id="KW-1003">Cell membrane</keyword>
<evidence type="ECO:0000256" key="3">
    <source>
        <dbReference type="ARBA" id="ARBA00022692"/>
    </source>
</evidence>